<dbReference type="Proteomes" id="UP000319817">
    <property type="component" value="Chromosome"/>
</dbReference>
<feature type="transmembrane region" description="Helical" evidence="1">
    <location>
        <begin position="268"/>
        <end position="293"/>
    </location>
</feature>
<keyword evidence="3" id="KW-1185">Reference proteome</keyword>
<feature type="transmembrane region" description="Helical" evidence="1">
    <location>
        <begin position="238"/>
        <end position="262"/>
    </location>
</feature>
<evidence type="ECO:0000313" key="2">
    <source>
        <dbReference type="EMBL" id="QDT08562.1"/>
    </source>
</evidence>
<organism evidence="2 3">
    <name type="scientific">Stieleria marina</name>
    <dbReference type="NCBI Taxonomy" id="1930275"/>
    <lineage>
        <taxon>Bacteria</taxon>
        <taxon>Pseudomonadati</taxon>
        <taxon>Planctomycetota</taxon>
        <taxon>Planctomycetia</taxon>
        <taxon>Pirellulales</taxon>
        <taxon>Pirellulaceae</taxon>
        <taxon>Stieleria</taxon>
    </lineage>
</organism>
<accession>A0A517NN58</accession>
<evidence type="ECO:0008006" key="4">
    <source>
        <dbReference type="Google" id="ProtNLM"/>
    </source>
</evidence>
<dbReference type="RefSeq" id="WP_145416086.1">
    <property type="nucleotide sequence ID" value="NZ_CP036526.1"/>
</dbReference>
<evidence type="ECO:0000313" key="3">
    <source>
        <dbReference type="Proteomes" id="UP000319817"/>
    </source>
</evidence>
<protein>
    <recommendedName>
        <fullName evidence="4">YokE-like PH domain-containing protein</fullName>
    </recommendedName>
</protein>
<name>A0A517NN58_9BACT</name>
<dbReference type="OrthoDB" id="251792at2"/>
<proteinExistence type="predicted"/>
<gene>
    <name evidence="2" type="ORF">K239x_05020</name>
</gene>
<evidence type="ECO:0000256" key="1">
    <source>
        <dbReference type="SAM" id="Phobius"/>
    </source>
</evidence>
<keyword evidence="1" id="KW-0472">Membrane</keyword>
<sequence>MAATELTDGEVTEKLRSINIDVTTLPFPVDESKCFPKLGGMGWKGDVKKRIKLLHACQDQLQKTLKEGEEVLYIGKGVQQKFVEQYFMGIWAQFINQTVFVFTNLRVILLNSNTKGVPKHQFWSIYYNEIAKFKGGFMGGSQLKLLDGSKFSYSGFKGHDKKAIPKVVEHARQEYATLGFTPQSTQSRETLCCQCVEVVPKETYQCGNCGQTFYKPTELALRSLIFPSWGDFSMGHTLLALIELAGYLLSWFIFAAAIVAAINDPEAIGGAVVLGAFVVLAHVLDAILTYYIAKKGLSPRKS</sequence>
<reference evidence="2 3" key="1">
    <citation type="submission" date="2019-02" db="EMBL/GenBank/DDBJ databases">
        <title>Deep-cultivation of Planctomycetes and their phenomic and genomic characterization uncovers novel biology.</title>
        <authorList>
            <person name="Wiegand S."/>
            <person name="Jogler M."/>
            <person name="Boedeker C."/>
            <person name="Pinto D."/>
            <person name="Vollmers J."/>
            <person name="Rivas-Marin E."/>
            <person name="Kohn T."/>
            <person name="Peeters S.H."/>
            <person name="Heuer A."/>
            <person name="Rast P."/>
            <person name="Oberbeckmann S."/>
            <person name="Bunk B."/>
            <person name="Jeske O."/>
            <person name="Meyerdierks A."/>
            <person name="Storesund J.E."/>
            <person name="Kallscheuer N."/>
            <person name="Luecker S."/>
            <person name="Lage O.M."/>
            <person name="Pohl T."/>
            <person name="Merkel B.J."/>
            <person name="Hornburger P."/>
            <person name="Mueller R.-W."/>
            <person name="Bruemmer F."/>
            <person name="Labrenz M."/>
            <person name="Spormann A.M."/>
            <person name="Op den Camp H."/>
            <person name="Overmann J."/>
            <person name="Amann R."/>
            <person name="Jetten M.S.M."/>
            <person name="Mascher T."/>
            <person name="Medema M.H."/>
            <person name="Devos D.P."/>
            <person name="Kaster A.-K."/>
            <person name="Ovreas L."/>
            <person name="Rohde M."/>
            <person name="Galperin M.Y."/>
            <person name="Jogler C."/>
        </authorList>
    </citation>
    <scope>NUCLEOTIDE SEQUENCE [LARGE SCALE GENOMIC DNA]</scope>
    <source>
        <strain evidence="2 3">K23_9</strain>
    </source>
</reference>
<dbReference type="EMBL" id="CP036526">
    <property type="protein sequence ID" value="QDT08562.1"/>
    <property type="molecule type" value="Genomic_DNA"/>
</dbReference>
<keyword evidence="1" id="KW-1133">Transmembrane helix</keyword>
<keyword evidence="1" id="KW-0812">Transmembrane</keyword>
<dbReference type="AlphaFoldDB" id="A0A517NN58"/>